<reference evidence="1 2" key="1">
    <citation type="submission" date="2018-07" db="EMBL/GenBank/DDBJ databases">
        <title>Draft genome of the type strain Streptomyces armeniacus ATCC 15676.</title>
        <authorList>
            <person name="Labana P."/>
            <person name="Gosse J.T."/>
            <person name="Boddy C.N."/>
        </authorList>
    </citation>
    <scope>NUCLEOTIDE SEQUENCE [LARGE SCALE GENOMIC DNA]</scope>
    <source>
        <strain evidence="1 2">ATCC 15676</strain>
    </source>
</reference>
<gene>
    <name evidence="1" type="ORF">DVA86_33245</name>
</gene>
<dbReference type="Proteomes" id="UP000254425">
    <property type="component" value="Chromosome"/>
</dbReference>
<sequence>MLHPWSITGPSEAELGKAMERLRDELPKKGWKIKHYGRNNSRAKSLELTADDDKRKFGVNVEFWEKNSGGDKNRALLLVNVVSACYEVPEGQKVDTY</sequence>
<dbReference type="AlphaFoldDB" id="A0A345XYI9"/>
<name>A0A345XYI9_9ACTN</name>
<organism evidence="1 2">
    <name type="scientific">Streptomyces armeniacus</name>
    <dbReference type="NCBI Taxonomy" id="83291"/>
    <lineage>
        <taxon>Bacteria</taxon>
        <taxon>Bacillati</taxon>
        <taxon>Actinomycetota</taxon>
        <taxon>Actinomycetes</taxon>
        <taxon>Kitasatosporales</taxon>
        <taxon>Streptomycetaceae</taxon>
        <taxon>Streptomyces</taxon>
    </lineage>
</organism>
<dbReference type="KEGG" id="sarm:DVA86_33245"/>
<proteinExistence type="predicted"/>
<accession>A0A345XYI9</accession>
<protein>
    <submittedName>
        <fullName evidence="1">Uncharacterized protein</fullName>
    </submittedName>
</protein>
<evidence type="ECO:0000313" key="2">
    <source>
        <dbReference type="Proteomes" id="UP000254425"/>
    </source>
</evidence>
<evidence type="ECO:0000313" key="1">
    <source>
        <dbReference type="EMBL" id="AXK36705.1"/>
    </source>
</evidence>
<dbReference type="EMBL" id="CP031320">
    <property type="protein sequence ID" value="AXK36705.1"/>
    <property type="molecule type" value="Genomic_DNA"/>
</dbReference>
<keyword evidence="2" id="KW-1185">Reference proteome</keyword>